<sequence>MPNPYQSLSHTHFWKTAVSDRRDRVHPQVQKSFRIAPGQRVATAGSCFAQNLARHLRDSPAVSFMEAEPLRPDDPVFSGRYGNIYTAHQLLQLFEEVESGAVDKGCAIRRHDGRWVDMHRPFIEPDGFADPDAVFAARAAHCAAIRPVFHEADVLVFTLGLTEAWQHTAPGRVLPACPGIYSDAPATDYEFVNFGFAEVKAAMEQFAARLTAANPAVKLLLTVSPVPLTATYTQDHVLVATMHSKAILRAVSSELAAEIANIFYFPSYEMVANPYTDTSAFSPDNLREVTPEAVQEVMRVFDADYLDVATAATARAHGSRLRPEEDDLFCDDVEIEKSIGF</sequence>
<dbReference type="Pfam" id="PF08885">
    <property type="entry name" value="GSCFA"/>
    <property type="match status" value="1"/>
</dbReference>
<dbReference type="InterPro" id="IPR014982">
    <property type="entry name" value="GSCFA"/>
</dbReference>
<evidence type="ECO:0000313" key="3">
    <source>
        <dbReference type="Proteomes" id="UP000207598"/>
    </source>
</evidence>
<dbReference type="EMBL" id="FXYF01000005">
    <property type="protein sequence ID" value="SMX40996.1"/>
    <property type="molecule type" value="Genomic_DNA"/>
</dbReference>
<name>A0A238KG51_9RHOB</name>
<reference evidence="2 3" key="1">
    <citation type="submission" date="2017-05" db="EMBL/GenBank/DDBJ databases">
        <authorList>
            <person name="Song R."/>
            <person name="Chenine A.L."/>
            <person name="Ruprecht R.M."/>
        </authorList>
    </citation>
    <scope>NUCLEOTIDE SEQUENCE [LARGE SCALE GENOMIC DNA]</scope>
    <source>
        <strain evidence="2 3">CECT 8898</strain>
    </source>
</reference>
<organism evidence="2 3">
    <name type="scientific">Maliponia aquimaris</name>
    <dbReference type="NCBI Taxonomy" id="1673631"/>
    <lineage>
        <taxon>Bacteria</taxon>
        <taxon>Pseudomonadati</taxon>
        <taxon>Pseudomonadota</taxon>
        <taxon>Alphaproteobacteria</taxon>
        <taxon>Rhodobacterales</taxon>
        <taxon>Paracoccaceae</taxon>
        <taxon>Maliponia</taxon>
    </lineage>
</organism>
<dbReference type="OrthoDB" id="369216at2"/>
<keyword evidence="3" id="KW-1185">Reference proteome</keyword>
<dbReference type="RefSeq" id="WP_094021147.1">
    <property type="nucleotide sequence ID" value="NZ_FXYF01000005.1"/>
</dbReference>
<evidence type="ECO:0000259" key="1">
    <source>
        <dbReference type="Pfam" id="PF08885"/>
    </source>
</evidence>
<proteinExistence type="predicted"/>
<protein>
    <submittedName>
        <fullName evidence="2">GSCFA family protein</fullName>
    </submittedName>
</protein>
<gene>
    <name evidence="2" type="ORF">MAA8898_02326</name>
</gene>
<dbReference type="Proteomes" id="UP000207598">
    <property type="component" value="Unassembled WGS sequence"/>
</dbReference>
<dbReference type="AlphaFoldDB" id="A0A238KG51"/>
<feature type="domain" description="GSCFA" evidence="1">
    <location>
        <begin position="40"/>
        <end position="301"/>
    </location>
</feature>
<accession>A0A238KG51</accession>
<evidence type="ECO:0000313" key="2">
    <source>
        <dbReference type="EMBL" id="SMX40996.1"/>
    </source>
</evidence>